<feature type="compositionally biased region" description="Acidic residues" evidence="2">
    <location>
        <begin position="26"/>
        <end position="41"/>
    </location>
</feature>
<dbReference type="InterPro" id="IPR001878">
    <property type="entry name" value="Znf_CCHC"/>
</dbReference>
<accession>A0A6L2J935</accession>
<evidence type="ECO:0000259" key="4">
    <source>
        <dbReference type="PROSITE" id="PS50878"/>
    </source>
</evidence>
<dbReference type="InterPro" id="IPR043502">
    <property type="entry name" value="DNA/RNA_pol_sf"/>
</dbReference>
<keyword evidence="5" id="KW-0548">Nucleotidyltransferase</keyword>
<dbReference type="GO" id="GO:0003964">
    <property type="term" value="F:RNA-directed DNA polymerase activity"/>
    <property type="evidence" value="ECO:0007669"/>
    <property type="project" value="UniProtKB-KW"/>
</dbReference>
<evidence type="ECO:0000259" key="3">
    <source>
        <dbReference type="PROSITE" id="PS50158"/>
    </source>
</evidence>
<gene>
    <name evidence="5" type="ORF">Tci_004503</name>
</gene>
<evidence type="ECO:0000313" key="5">
    <source>
        <dbReference type="EMBL" id="GEU32525.1"/>
    </source>
</evidence>
<dbReference type="Pfam" id="PF24626">
    <property type="entry name" value="SH3_Tf2-1"/>
    <property type="match status" value="1"/>
</dbReference>
<keyword evidence="1" id="KW-0863">Zinc-finger</keyword>
<dbReference type="InterPro" id="IPR043128">
    <property type="entry name" value="Rev_trsase/Diguanyl_cyclase"/>
</dbReference>
<dbReference type="PANTHER" id="PTHR24559:SF427">
    <property type="entry name" value="RNA-DIRECTED DNA POLYMERASE"/>
    <property type="match status" value="1"/>
</dbReference>
<keyword evidence="1" id="KW-0862">Zinc</keyword>
<dbReference type="InterPro" id="IPR053134">
    <property type="entry name" value="RNA-dir_DNA_polymerase"/>
</dbReference>
<protein>
    <submittedName>
        <fullName evidence="5">Putative reverse transcriptase domain-containing protein</fullName>
    </submittedName>
</protein>
<dbReference type="GO" id="GO:0003676">
    <property type="term" value="F:nucleic acid binding"/>
    <property type="evidence" value="ECO:0007669"/>
    <property type="project" value="InterPro"/>
</dbReference>
<dbReference type="PANTHER" id="PTHR24559">
    <property type="entry name" value="TRANSPOSON TY3-I GAG-POL POLYPROTEIN"/>
    <property type="match status" value="1"/>
</dbReference>
<dbReference type="InterPro" id="IPR056924">
    <property type="entry name" value="SH3_Tf2-1"/>
</dbReference>
<reference evidence="5" key="1">
    <citation type="journal article" date="2019" name="Sci. Rep.">
        <title>Draft genome of Tanacetum cinerariifolium, the natural source of mosquito coil.</title>
        <authorList>
            <person name="Yamashiro T."/>
            <person name="Shiraishi A."/>
            <person name="Satake H."/>
            <person name="Nakayama K."/>
        </authorList>
    </citation>
    <scope>NUCLEOTIDE SEQUENCE</scope>
</reference>
<dbReference type="SMART" id="SM00343">
    <property type="entry name" value="ZnF_C2HC"/>
    <property type="match status" value="2"/>
</dbReference>
<feature type="region of interest" description="Disordered" evidence="2">
    <location>
        <begin position="1332"/>
        <end position="1353"/>
    </location>
</feature>
<feature type="domain" description="Reverse transcriptase" evidence="4">
    <location>
        <begin position="542"/>
        <end position="726"/>
    </location>
</feature>
<evidence type="ECO:0000256" key="1">
    <source>
        <dbReference type="PROSITE-ProRule" id="PRU00047"/>
    </source>
</evidence>
<comment type="caution">
    <text evidence="5">The sequence shown here is derived from an EMBL/GenBank/DDBJ whole genome shotgun (WGS) entry which is preliminary data.</text>
</comment>
<feature type="compositionally biased region" description="Acidic residues" evidence="2">
    <location>
        <begin position="95"/>
        <end position="113"/>
    </location>
</feature>
<dbReference type="Pfam" id="PF00078">
    <property type="entry name" value="RVT_1"/>
    <property type="match status" value="1"/>
</dbReference>
<feature type="compositionally biased region" description="Low complexity" evidence="2">
    <location>
        <begin position="1332"/>
        <end position="1342"/>
    </location>
</feature>
<dbReference type="SUPFAM" id="SSF56672">
    <property type="entry name" value="DNA/RNA polymerases"/>
    <property type="match status" value="1"/>
</dbReference>
<dbReference type="Gene3D" id="3.10.10.10">
    <property type="entry name" value="HIV Type 1 Reverse Transcriptase, subunit A, domain 1"/>
    <property type="match status" value="1"/>
</dbReference>
<dbReference type="Pfam" id="PF00098">
    <property type="entry name" value="zf-CCHC"/>
    <property type="match status" value="2"/>
</dbReference>
<dbReference type="EMBL" id="BKCJ010000364">
    <property type="protein sequence ID" value="GEU32525.1"/>
    <property type="molecule type" value="Genomic_DNA"/>
</dbReference>
<feature type="domain" description="CCHC-type" evidence="3">
    <location>
        <begin position="380"/>
        <end position="395"/>
    </location>
</feature>
<name>A0A6L2J935_TANCI</name>
<dbReference type="InterPro" id="IPR000477">
    <property type="entry name" value="RT_dom"/>
</dbReference>
<dbReference type="GO" id="GO:0008270">
    <property type="term" value="F:zinc ion binding"/>
    <property type="evidence" value="ECO:0007669"/>
    <property type="project" value="UniProtKB-KW"/>
</dbReference>
<dbReference type="PROSITE" id="PS50158">
    <property type="entry name" value="ZF_CCHC"/>
    <property type="match status" value="2"/>
</dbReference>
<feature type="compositionally biased region" description="Acidic residues" evidence="2">
    <location>
        <begin position="122"/>
        <end position="147"/>
    </location>
</feature>
<organism evidence="5">
    <name type="scientific">Tanacetum cinerariifolium</name>
    <name type="common">Dalmatian daisy</name>
    <name type="synonym">Chrysanthemum cinerariifolium</name>
    <dbReference type="NCBI Taxonomy" id="118510"/>
    <lineage>
        <taxon>Eukaryota</taxon>
        <taxon>Viridiplantae</taxon>
        <taxon>Streptophyta</taxon>
        <taxon>Embryophyta</taxon>
        <taxon>Tracheophyta</taxon>
        <taxon>Spermatophyta</taxon>
        <taxon>Magnoliopsida</taxon>
        <taxon>eudicotyledons</taxon>
        <taxon>Gunneridae</taxon>
        <taxon>Pentapetalae</taxon>
        <taxon>asterids</taxon>
        <taxon>campanulids</taxon>
        <taxon>Asterales</taxon>
        <taxon>Asteraceae</taxon>
        <taxon>Asteroideae</taxon>
        <taxon>Anthemideae</taxon>
        <taxon>Anthemidinae</taxon>
        <taxon>Tanacetum</taxon>
    </lineage>
</organism>
<proteinExistence type="predicted"/>
<evidence type="ECO:0000256" key="2">
    <source>
        <dbReference type="SAM" id="MobiDB-lite"/>
    </source>
</evidence>
<keyword evidence="5" id="KW-0808">Transferase</keyword>
<feature type="compositionally biased region" description="Acidic residues" evidence="2">
    <location>
        <begin position="1343"/>
        <end position="1352"/>
    </location>
</feature>
<dbReference type="Gene3D" id="4.10.60.10">
    <property type="entry name" value="Zinc finger, CCHC-type"/>
    <property type="match status" value="2"/>
</dbReference>
<dbReference type="InterPro" id="IPR036875">
    <property type="entry name" value="Znf_CCHC_sf"/>
</dbReference>
<dbReference type="SUPFAM" id="SSF57756">
    <property type="entry name" value="Retrovirus zinc finger-like domains"/>
    <property type="match status" value="2"/>
</dbReference>
<keyword evidence="5" id="KW-0695">RNA-directed DNA polymerase</keyword>
<keyword evidence="1" id="KW-0479">Metal-binding</keyword>
<feature type="region of interest" description="Disordered" evidence="2">
    <location>
        <begin position="24"/>
        <end position="151"/>
    </location>
</feature>
<feature type="domain" description="CCHC-type" evidence="3">
    <location>
        <begin position="1262"/>
        <end position="1277"/>
    </location>
</feature>
<sequence length="1486" mass="168949">MSSASSMVTYTSVYIDSEPGSVFWGADEELSDGVPQDEDEHEPMFIQPHDPDHVPEPMYPEYIPLEDKHVLPIKEQPLPPIDSPTIEPSRYVAELDPEKDPEEYEDDETEDGLVDYPIDGGDNGDDDNGDSSGDDTDDEDEDEEEEEHLASVDFAIVIPNAAISLPPEVEVERLLAMPTPLPSPFASLSPPSAGERLARYTALSAYPSPPPIPSPLLPSSGCPTQIQALRYEIRESSTARTTKGRGIDYGFVSTLDAEARRQGIGEVWYGIRDPWVDPAEAVPEIAPMIVGKVNTRVTELAELHEHDIQDLYSLLEDAQDTRTCISQQVTMDSQRVDLLIKDRTVHQEAILITLGTDGRDSPSDGRHEMRDRANPKGNGCFECGARGHFKRDCPNLKNKDGGNVNAKGWVYAVRNAEKKRNASRNETLIFHGNKSNDGRESRLKIISCSKAQEYMAKGCQFFLAQISAKKEEDKSEGKQLKDVPIIRDFPEVFPEDLPGLPLARPIEFQIDLIPRAALVARASYRLAPSEMNELSEQLQELSDKGFIRPSSLPCGAPVLFVKKKDGSFRMCIDYRKLNKLTVKNRYPLPRIDNLFDQLQGSSVYSKIDLSSSYHLLRVQEQDVPKITFKTRYGHYEFQVMPFELTNAHAVFMDLMNRVCKPYLDKFVIVFIDDILIYSMNEKEHEEHLKAILELLKKEKLYAKFSKCKFWISKPAIPEWKWDNITMDFITKLPKSSQGFDTIWKIQAAWDRQKSYADLKRKPMEFEVGDKVMLKVLAKVRKVAYRLELSQELSRVYQTFHVSNLKKCHTDEPLVMPLEGIHVDVKLQFIEEPVEIMEQEIKRLKQSRIPLVKKVQCTVNLVRHTSPVPVSYFVEMDQDSIYMVAPSKVPMLKPGKYELWRMRMEQYIQMVDYSLWEVIENGNEPLITKVVEGVEITIAPVTLEEKAQGRFELKAISTLLIGIPNEHQLKFNSIKDAKSLSQAVEKRFGRNVVTKKTQRNLLKCKNDDAVEVIKKLLYVLNVVRVIVYVILHRLLVLKPSFSLSGFGFIQVIAPTTTKQRLAKKNKLKARGTLLMALPDKHQLKFNIHKDAKSLIEAIEKSLPSEWKTHTFIWRNKADLEEQSLDDLFNNLKICEAKVKCSSTTSHNTQNIDFLSLNNTDSTNESVSDIPSVSAAKALVSTLLNMDSLSDVVIYSFFTSQSNSPQLDNKDLKQIDADDLEEIDLKWQMAMLTMRARRFLQRTGRCLGANGTTAIGFDTSKVECYNCHRRGHFARECRSPRDHKNKETLRITILVEVSTSNALVSQCDGVGSYDWSFQANEESTNYTLMAFTSSGSSSSSGSDNETSDSEDESALESVSQQKESSFFLTFEHVKTPRASVKTVEHLKKAKNLKKDNQKSRGHKNSWNRKACFVCKSLNHLIKDYDYYKKQMVQKPVWNHAMRVNHQNSTRMTVTPPKMCVTEYYPGVLLHNTTAQDTRERPLKVSFEK</sequence>
<dbReference type="CDD" id="cd01647">
    <property type="entry name" value="RT_LTR"/>
    <property type="match status" value="1"/>
</dbReference>
<dbReference type="Gene3D" id="3.30.70.270">
    <property type="match status" value="1"/>
</dbReference>
<dbReference type="PROSITE" id="PS50878">
    <property type="entry name" value="RT_POL"/>
    <property type="match status" value="1"/>
</dbReference>